<dbReference type="InterPro" id="IPR011006">
    <property type="entry name" value="CheY-like_superfamily"/>
</dbReference>
<comment type="function">
    <text evidence="2">May play the central regulatory role in sporulation. It may be an element of the effector pathway responsible for the activation of sporulation genes in response to nutritional stress. Spo0A may act in concert with spo0H (a sigma factor) to control the expression of some genes that are critical to the sporulation process.</text>
</comment>
<evidence type="ECO:0000259" key="4">
    <source>
        <dbReference type="PROSITE" id="PS50110"/>
    </source>
</evidence>
<dbReference type="InterPro" id="IPR007492">
    <property type="entry name" value="LytTR_DNA-bd_dom"/>
</dbReference>
<dbReference type="InterPro" id="IPR001789">
    <property type="entry name" value="Sig_transdc_resp-reg_receiver"/>
</dbReference>
<dbReference type="PROSITE" id="PS50930">
    <property type="entry name" value="HTH_LYTTR"/>
    <property type="match status" value="1"/>
</dbReference>
<proteinExistence type="predicted"/>
<dbReference type="Pfam" id="PF04397">
    <property type="entry name" value="LytTR"/>
    <property type="match status" value="1"/>
</dbReference>
<dbReference type="SUPFAM" id="SSF52172">
    <property type="entry name" value="CheY-like"/>
    <property type="match status" value="1"/>
</dbReference>
<evidence type="ECO:0000313" key="7">
    <source>
        <dbReference type="Proteomes" id="UP001454489"/>
    </source>
</evidence>
<evidence type="ECO:0000256" key="2">
    <source>
        <dbReference type="ARBA" id="ARBA00024867"/>
    </source>
</evidence>
<accession>A0ABV1HEI6</accession>
<dbReference type="PANTHER" id="PTHR37299:SF1">
    <property type="entry name" value="STAGE 0 SPORULATION PROTEIN A HOMOLOG"/>
    <property type="match status" value="1"/>
</dbReference>
<evidence type="ECO:0000256" key="1">
    <source>
        <dbReference type="ARBA" id="ARBA00018672"/>
    </source>
</evidence>
<keyword evidence="3" id="KW-0597">Phosphoprotein</keyword>
<dbReference type="Pfam" id="PF00072">
    <property type="entry name" value="Response_reg"/>
    <property type="match status" value="1"/>
</dbReference>
<feature type="modified residue" description="4-aspartylphosphate" evidence="3">
    <location>
        <position position="53"/>
    </location>
</feature>
<evidence type="ECO:0000259" key="5">
    <source>
        <dbReference type="PROSITE" id="PS50930"/>
    </source>
</evidence>
<dbReference type="RefSeq" id="WP_178052028.1">
    <property type="nucleotide sequence ID" value="NZ_JBBMEX010000009.1"/>
</dbReference>
<gene>
    <name evidence="6" type="ORF">WMO43_09565</name>
</gene>
<dbReference type="GO" id="GO:0003677">
    <property type="term" value="F:DNA binding"/>
    <property type="evidence" value="ECO:0007669"/>
    <property type="project" value="UniProtKB-KW"/>
</dbReference>
<dbReference type="Proteomes" id="UP001454489">
    <property type="component" value="Unassembled WGS sequence"/>
</dbReference>
<dbReference type="SMART" id="SM00448">
    <property type="entry name" value="REC"/>
    <property type="match status" value="1"/>
</dbReference>
<dbReference type="InterPro" id="IPR046947">
    <property type="entry name" value="LytR-like"/>
</dbReference>
<dbReference type="EMBL" id="JBBMEX010000009">
    <property type="protein sequence ID" value="MEQ2558114.1"/>
    <property type="molecule type" value="Genomic_DNA"/>
</dbReference>
<keyword evidence="7" id="KW-1185">Reference proteome</keyword>
<feature type="domain" description="HTH LytTR-type" evidence="5">
    <location>
        <begin position="125"/>
        <end position="225"/>
    </location>
</feature>
<sequence>MRIAICDDLQTERQKTIEALDSVIRNFSVNEFDDGAELIKSHEVLPYDLIILDILMPKISGMDTAAQIRKKDTKTPIVFISTSEEFGVQSYRVLAFDYLLKPIDTEQLRACMRRLLSQRTKKHYITVTYSGTETKILLSNIQCLESNLRKVIFTLSENREIEVVGKLTDYEEFLLHHGFCRCHKSYLVNMEYIDSIDNDVFYLTSGKTMKISRTYLQSAKKAYFDYVFAAEGET</sequence>
<reference evidence="6 7" key="1">
    <citation type="submission" date="2024-03" db="EMBL/GenBank/DDBJ databases">
        <title>Human intestinal bacterial collection.</title>
        <authorList>
            <person name="Pauvert C."/>
            <person name="Hitch T.C.A."/>
            <person name="Clavel T."/>
        </authorList>
    </citation>
    <scope>NUCLEOTIDE SEQUENCE [LARGE SCALE GENOMIC DNA]</scope>
    <source>
        <strain evidence="6 7">CLA-AA-H185</strain>
    </source>
</reference>
<evidence type="ECO:0000256" key="3">
    <source>
        <dbReference type="PROSITE-ProRule" id="PRU00169"/>
    </source>
</evidence>
<comment type="caution">
    <text evidence="6">The sequence shown here is derived from an EMBL/GenBank/DDBJ whole genome shotgun (WGS) entry which is preliminary data.</text>
</comment>
<organism evidence="6 7">
    <name type="scientific">Maccoyibacter intestinihominis</name>
    <dbReference type="NCBI Taxonomy" id="3133499"/>
    <lineage>
        <taxon>Bacteria</taxon>
        <taxon>Bacillati</taxon>
        <taxon>Bacillota</taxon>
        <taxon>Clostridia</taxon>
        <taxon>Lachnospirales</taxon>
        <taxon>Lachnospiraceae</taxon>
        <taxon>Maccoyibacter</taxon>
    </lineage>
</organism>
<dbReference type="Gene3D" id="3.40.50.2300">
    <property type="match status" value="1"/>
</dbReference>
<evidence type="ECO:0000313" key="6">
    <source>
        <dbReference type="EMBL" id="MEQ2558114.1"/>
    </source>
</evidence>
<protein>
    <recommendedName>
        <fullName evidence="1">Stage 0 sporulation protein A homolog</fullName>
    </recommendedName>
</protein>
<dbReference type="SMART" id="SM00850">
    <property type="entry name" value="LytTR"/>
    <property type="match status" value="1"/>
</dbReference>
<dbReference type="Gene3D" id="2.40.50.1020">
    <property type="entry name" value="LytTr DNA-binding domain"/>
    <property type="match status" value="1"/>
</dbReference>
<dbReference type="PANTHER" id="PTHR37299">
    <property type="entry name" value="TRANSCRIPTIONAL REGULATOR-RELATED"/>
    <property type="match status" value="1"/>
</dbReference>
<keyword evidence="6" id="KW-0238">DNA-binding</keyword>
<name>A0ABV1HEI6_9FIRM</name>
<feature type="domain" description="Response regulatory" evidence="4">
    <location>
        <begin position="2"/>
        <end position="116"/>
    </location>
</feature>
<dbReference type="PROSITE" id="PS50110">
    <property type="entry name" value="RESPONSE_REGULATORY"/>
    <property type="match status" value="1"/>
</dbReference>